<accession>A0A3D8S7F8</accession>
<keyword evidence="7" id="KW-0183">Conidiation</keyword>
<evidence type="ECO:0000256" key="6">
    <source>
        <dbReference type="ARBA" id="ARBA00023163"/>
    </source>
</evidence>
<feature type="compositionally biased region" description="Basic residues" evidence="8">
    <location>
        <begin position="478"/>
        <end position="488"/>
    </location>
</feature>
<sequence>MSLSVAPAYSSDKGCDSPGSGFEQLGNDFFDQFLTFSPTDNDEPVFPESPVPTLQEKPGFNTQSAGTSSGSFEDKLSDSVPKSCEIETLSFIQNSTSSQHLSPPNPFYLESSGKASISDNELLSLEGIKLQSPHLPDSFNVESFPLSPTPVRRRRRLVEAISKSFKKATGKSTRSPIRKTSASPIMMCSSRYSQGDFDVWGQKLQLDPAKFTFDYQQQSPLSPPPSATVSSASEASMMSLCKLEQNDGFSSYSNAFPQQYPVTKPGEYSTPLTTPTLEAHHSRRPSFQQTTPETMMYPATPQFQQSNAWSQEPAPEYTTYSHSNNYASESDSPPVWWSHASAAPMAQPSPTTFHSNPQRATKSLAAQLQNELAYNANDLAMNHSGLAQGLMIQMPEDNPNQSFVVSSPIHGPLSPLHGPQGGYFNIQQAPAPSYTPTRQYTPRNQYFSSPAGGHARGRSMDSSCESPSPKSASSPAFHIRKRRNPSHKGGHEPRTPSLGGGVDFVNFTPSDSKKILTGVAPSGSSKTKARREKEALEKRRRLSQAAVRAVRAAGGSVESLVEEGLFV</sequence>
<evidence type="ECO:0000256" key="3">
    <source>
        <dbReference type="ARBA" id="ARBA00022969"/>
    </source>
</evidence>
<protein>
    <recommendedName>
        <fullName evidence="2">Developmental regulatory protein wetA</fullName>
    </recommendedName>
</protein>
<dbReference type="STRING" id="1849047.A0A3D8S7F8"/>
<dbReference type="OrthoDB" id="2575228at2759"/>
<dbReference type="PANTHER" id="PTHR22934">
    <property type="entry name" value="PROTEIN ESC1/WETA-RELATED"/>
    <property type="match status" value="1"/>
</dbReference>
<organism evidence="9 10">
    <name type="scientific">Coleophoma cylindrospora</name>
    <dbReference type="NCBI Taxonomy" id="1849047"/>
    <lineage>
        <taxon>Eukaryota</taxon>
        <taxon>Fungi</taxon>
        <taxon>Dikarya</taxon>
        <taxon>Ascomycota</taxon>
        <taxon>Pezizomycotina</taxon>
        <taxon>Leotiomycetes</taxon>
        <taxon>Helotiales</taxon>
        <taxon>Dermateaceae</taxon>
        <taxon>Coleophoma</taxon>
    </lineage>
</organism>
<gene>
    <name evidence="9" type="ORF">BP6252_03242</name>
</gene>
<feature type="compositionally biased region" description="Polar residues" evidence="8">
    <location>
        <begin position="426"/>
        <end position="448"/>
    </location>
</feature>
<feature type="region of interest" description="Disordered" evidence="8">
    <location>
        <begin position="1"/>
        <end position="79"/>
    </location>
</feature>
<evidence type="ECO:0000256" key="1">
    <source>
        <dbReference type="ARBA" id="ARBA00008881"/>
    </source>
</evidence>
<evidence type="ECO:0000256" key="2">
    <source>
        <dbReference type="ARBA" id="ARBA00015342"/>
    </source>
</evidence>
<comment type="similarity">
    <text evidence="1">Belongs to the wetA family.</text>
</comment>
<keyword evidence="4" id="KW-0805">Transcription regulation</keyword>
<evidence type="ECO:0000313" key="10">
    <source>
        <dbReference type="Proteomes" id="UP000256645"/>
    </source>
</evidence>
<keyword evidence="3" id="KW-0749">Sporulation</keyword>
<evidence type="ECO:0000256" key="4">
    <source>
        <dbReference type="ARBA" id="ARBA00023015"/>
    </source>
</evidence>
<dbReference type="InterPro" id="IPR040112">
    <property type="entry name" value="WetA"/>
</dbReference>
<dbReference type="EMBL" id="PDLM01000003">
    <property type="protein sequence ID" value="RDW82130.1"/>
    <property type="molecule type" value="Genomic_DNA"/>
</dbReference>
<feature type="region of interest" description="Disordered" evidence="8">
    <location>
        <begin position="305"/>
        <end position="325"/>
    </location>
</feature>
<evidence type="ECO:0000313" key="9">
    <source>
        <dbReference type="EMBL" id="RDW82130.1"/>
    </source>
</evidence>
<keyword evidence="5" id="KW-0010">Activator</keyword>
<dbReference type="GO" id="GO:0048315">
    <property type="term" value="P:conidium formation"/>
    <property type="evidence" value="ECO:0007669"/>
    <property type="project" value="UniProtKB-KW"/>
</dbReference>
<evidence type="ECO:0000256" key="5">
    <source>
        <dbReference type="ARBA" id="ARBA00023159"/>
    </source>
</evidence>
<feature type="compositionally biased region" description="Low complexity" evidence="8">
    <location>
        <begin position="460"/>
        <end position="475"/>
    </location>
</feature>
<feature type="compositionally biased region" description="Polar residues" evidence="8">
    <location>
        <begin position="60"/>
        <end position="71"/>
    </location>
</feature>
<name>A0A3D8S7F8_9HELO</name>
<keyword evidence="6" id="KW-0804">Transcription</keyword>
<dbReference type="PANTHER" id="PTHR22934:SF25">
    <property type="entry name" value="DEVELOPMENTAL REGULATORY PROTEIN WETA"/>
    <property type="match status" value="1"/>
</dbReference>
<evidence type="ECO:0000256" key="7">
    <source>
        <dbReference type="ARBA" id="ARBA00023321"/>
    </source>
</evidence>
<comment type="caution">
    <text evidence="9">The sequence shown here is derived from an EMBL/GenBank/DDBJ whole genome shotgun (WGS) entry which is preliminary data.</text>
</comment>
<evidence type="ECO:0000256" key="8">
    <source>
        <dbReference type="SAM" id="MobiDB-lite"/>
    </source>
</evidence>
<feature type="region of interest" description="Disordered" evidence="8">
    <location>
        <begin position="426"/>
        <end position="540"/>
    </location>
</feature>
<proteinExistence type="inferred from homology"/>
<dbReference type="AlphaFoldDB" id="A0A3D8S7F8"/>
<dbReference type="Proteomes" id="UP000256645">
    <property type="component" value="Unassembled WGS sequence"/>
</dbReference>
<keyword evidence="10" id="KW-1185">Reference proteome</keyword>
<reference evidence="9 10" key="1">
    <citation type="journal article" date="2018" name="IMA Fungus">
        <title>IMA Genome-F 9: Draft genome sequence of Annulohypoxylon stygium, Aspergillus mulundensis, Berkeleyomyces basicola (syn. Thielaviopsis basicola), Ceratocystis smalleyi, two Cercospora beticola strains, Coleophoma cylindrospora, Fusarium fracticaudum, Phialophora cf. hyalina, and Morchella septimelata.</title>
        <authorList>
            <person name="Wingfield B.D."/>
            <person name="Bills G.F."/>
            <person name="Dong Y."/>
            <person name="Huang W."/>
            <person name="Nel W.J."/>
            <person name="Swalarsk-Parry B.S."/>
            <person name="Vaghefi N."/>
            <person name="Wilken P.M."/>
            <person name="An Z."/>
            <person name="de Beer Z.W."/>
            <person name="De Vos L."/>
            <person name="Chen L."/>
            <person name="Duong T.A."/>
            <person name="Gao Y."/>
            <person name="Hammerbacher A."/>
            <person name="Kikkert J.R."/>
            <person name="Li Y."/>
            <person name="Li H."/>
            <person name="Li K."/>
            <person name="Li Q."/>
            <person name="Liu X."/>
            <person name="Ma X."/>
            <person name="Naidoo K."/>
            <person name="Pethybridge S.J."/>
            <person name="Sun J."/>
            <person name="Steenkamp E.T."/>
            <person name="van der Nest M.A."/>
            <person name="van Wyk S."/>
            <person name="Wingfield M.J."/>
            <person name="Xiong C."/>
            <person name="Yue Q."/>
            <person name="Zhang X."/>
        </authorList>
    </citation>
    <scope>NUCLEOTIDE SEQUENCE [LARGE SCALE GENOMIC DNA]</scope>
    <source>
        <strain evidence="9 10">BP6252</strain>
    </source>
</reference>
<dbReference type="GO" id="GO:0030435">
    <property type="term" value="P:sporulation resulting in formation of a cellular spore"/>
    <property type="evidence" value="ECO:0007669"/>
    <property type="project" value="UniProtKB-KW"/>
</dbReference>